<keyword evidence="2" id="KW-1185">Reference proteome</keyword>
<dbReference type="Proteomes" id="UP000054481">
    <property type="component" value="Unassembled WGS sequence"/>
</dbReference>
<sequence length="198" mass="22472">MEQLNTTLISDEATIHIFGLRENVTTHQKWLKAATVFTQIRSQVEEDEKKIERYTVSTLSRSTKPKTFRNSVKEAVSGKETGRILMPFISDRHGDASLANSKIEPLDMFIFACFTLTSKNYTAIRENGLVDAFPRLFRYIIPIYKMNPRIKEKLIDIIREECNGNAESESILACLDAVQPTTESADIRNKSASGNEIH</sequence>
<protein>
    <submittedName>
        <fullName evidence="1">Uncharacterized protein</fullName>
    </submittedName>
</protein>
<dbReference type="AlphaFoldDB" id="A0A0F7ZWK8"/>
<accession>A0A0F7ZWK8</accession>
<dbReference type="OrthoDB" id="10620933at2759"/>
<dbReference type="EMBL" id="KQ030757">
    <property type="protein sequence ID" value="KJZ69147.1"/>
    <property type="molecule type" value="Genomic_DNA"/>
</dbReference>
<gene>
    <name evidence="1" type="ORF">HIM_11465</name>
</gene>
<name>A0A0F7ZWK8_9HYPO</name>
<reference evidence="1 2" key="1">
    <citation type="journal article" date="2014" name="Genome Biol. Evol.">
        <title>Comparative genomics and transcriptomics analyses reveal divergent lifestyle features of nematode endoparasitic fungus Hirsutella minnesotensis.</title>
        <authorList>
            <person name="Lai Y."/>
            <person name="Liu K."/>
            <person name="Zhang X."/>
            <person name="Zhang X."/>
            <person name="Li K."/>
            <person name="Wang N."/>
            <person name="Shu C."/>
            <person name="Wu Y."/>
            <person name="Wang C."/>
            <person name="Bushley K.E."/>
            <person name="Xiang M."/>
            <person name="Liu X."/>
        </authorList>
    </citation>
    <scope>NUCLEOTIDE SEQUENCE [LARGE SCALE GENOMIC DNA]</scope>
    <source>
        <strain evidence="1 2">3608</strain>
    </source>
</reference>
<proteinExistence type="predicted"/>
<evidence type="ECO:0000313" key="1">
    <source>
        <dbReference type="EMBL" id="KJZ69147.1"/>
    </source>
</evidence>
<organism evidence="1 2">
    <name type="scientific">Hirsutella minnesotensis 3608</name>
    <dbReference type="NCBI Taxonomy" id="1043627"/>
    <lineage>
        <taxon>Eukaryota</taxon>
        <taxon>Fungi</taxon>
        <taxon>Dikarya</taxon>
        <taxon>Ascomycota</taxon>
        <taxon>Pezizomycotina</taxon>
        <taxon>Sordariomycetes</taxon>
        <taxon>Hypocreomycetidae</taxon>
        <taxon>Hypocreales</taxon>
        <taxon>Ophiocordycipitaceae</taxon>
        <taxon>Hirsutella</taxon>
    </lineage>
</organism>
<evidence type="ECO:0000313" key="2">
    <source>
        <dbReference type="Proteomes" id="UP000054481"/>
    </source>
</evidence>